<name>A0A7Z8D0J7_CARDV</name>
<reference evidence="1 2" key="1">
    <citation type="journal article" date="2018" name="Int. J. Food Microbiol.">
        <title>Growth of Carnobacterium spp. isolated from chilled vacuum-packaged meat under relevant acidic conditions.</title>
        <authorList>
            <person name="Zhang P."/>
            <person name="Badoni M."/>
            <person name="Ganzle M."/>
            <person name="Yang X."/>
        </authorList>
    </citation>
    <scope>NUCLEOTIDE SEQUENCE [LARGE SCALE GENOMIC DNA]</scope>
    <source>
        <strain evidence="1 2">B2</strain>
    </source>
</reference>
<dbReference type="RefSeq" id="WP_135025674.1">
    <property type="nucleotide sequence ID" value="NZ_JBFUWK010000004.1"/>
</dbReference>
<dbReference type="AlphaFoldDB" id="A0A7Z8D0J7"/>
<dbReference type="Proteomes" id="UP000297938">
    <property type="component" value="Unassembled WGS sequence"/>
</dbReference>
<gene>
    <name evidence="1" type="ORF">CKN69_02835</name>
</gene>
<protein>
    <recommendedName>
        <fullName evidence="3">DUF1433 domain-containing protein</fullName>
    </recommendedName>
</protein>
<evidence type="ECO:0000313" key="1">
    <source>
        <dbReference type="EMBL" id="TFJ28480.1"/>
    </source>
</evidence>
<organism evidence="1 2">
    <name type="scientific">Carnobacterium divergens</name>
    <name type="common">Lactobacillus divergens</name>
    <dbReference type="NCBI Taxonomy" id="2748"/>
    <lineage>
        <taxon>Bacteria</taxon>
        <taxon>Bacillati</taxon>
        <taxon>Bacillota</taxon>
        <taxon>Bacilli</taxon>
        <taxon>Lactobacillales</taxon>
        <taxon>Carnobacteriaceae</taxon>
        <taxon>Carnobacterium</taxon>
    </lineage>
</organism>
<sequence length="137" mass="15572">MGGNRLKNKWIWLSILLVFILGIGGIGREINGSKKISIEQQNNVATWIVRSYDNVKKITFLKFYQDENTGTVGINFKINNDDRFKSGIVVDTISEFDTNVGIVGLSPINTFEKLVPSNNKKDYLVDLKKVEINYLEE</sequence>
<evidence type="ECO:0000313" key="2">
    <source>
        <dbReference type="Proteomes" id="UP000297938"/>
    </source>
</evidence>
<accession>A0A7Z8D0J7</accession>
<proteinExistence type="predicted"/>
<dbReference type="EMBL" id="NRPP01000007">
    <property type="protein sequence ID" value="TFJ28480.1"/>
    <property type="molecule type" value="Genomic_DNA"/>
</dbReference>
<evidence type="ECO:0008006" key="3">
    <source>
        <dbReference type="Google" id="ProtNLM"/>
    </source>
</evidence>
<comment type="caution">
    <text evidence="1">The sequence shown here is derived from an EMBL/GenBank/DDBJ whole genome shotgun (WGS) entry which is preliminary data.</text>
</comment>